<evidence type="ECO:0000256" key="2">
    <source>
        <dbReference type="ARBA" id="ARBA00022670"/>
    </source>
</evidence>
<evidence type="ECO:0000313" key="7">
    <source>
        <dbReference type="EMBL" id="VDD35660.1"/>
    </source>
</evidence>
<feature type="compositionally biased region" description="Basic and acidic residues" evidence="5">
    <location>
        <begin position="56"/>
        <end position="73"/>
    </location>
</feature>
<feature type="region of interest" description="Disordered" evidence="5">
    <location>
        <begin position="161"/>
        <end position="251"/>
    </location>
</feature>
<dbReference type="AlphaFoldDB" id="A0A3P6E6T4"/>
<dbReference type="PROSITE" id="PS50600">
    <property type="entry name" value="ULP_PROTEASE"/>
    <property type="match status" value="1"/>
</dbReference>
<accession>A0A3P6E6T4</accession>
<evidence type="ECO:0000256" key="4">
    <source>
        <dbReference type="ARBA" id="ARBA00022807"/>
    </source>
</evidence>
<comment type="similarity">
    <text evidence="1">Belongs to the peptidase C48 family.</text>
</comment>
<name>A0A3P6E6T4_BRAOL</name>
<proteinExistence type="inferred from homology"/>
<reference evidence="7" key="1">
    <citation type="submission" date="2018-11" db="EMBL/GenBank/DDBJ databases">
        <authorList>
            <consortium name="Genoscope - CEA"/>
            <person name="William W."/>
        </authorList>
    </citation>
    <scope>NUCLEOTIDE SEQUENCE</scope>
</reference>
<feature type="compositionally biased region" description="Polar residues" evidence="5">
    <location>
        <begin position="161"/>
        <end position="173"/>
    </location>
</feature>
<keyword evidence="4" id="KW-0788">Thiol protease</keyword>
<keyword evidence="2" id="KW-0645">Protease</keyword>
<dbReference type="EMBL" id="LR031876">
    <property type="protein sequence ID" value="VDD35660.1"/>
    <property type="molecule type" value="Genomic_DNA"/>
</dbReference>
<organism evidence="7">
    <name type="scientific">Brassica oleracea</name>
    <name type="common">Wild cabbage</name>
    <dbReference type="NCBI Taxonomy" id="3712"/>
    <lineage>
        <taxon>Eukaryota</taxon>
        <taxon>Viridiplantae</taxon>
        <taxon>Streptophyta</taxon>
        <taxon>Embryophyta</taxon>
        <taxon>Tracheophyta</taxon>
        <taxon>Spermatophyta</taxon>
        <taxon>Magnoliopsida</taxon>
        <taxon>eudicotyledons</taxon>
        <taxon>Gunneridae</taxon>
        <taxon>Pentapetalae</taxon>
        <taxon>rosids</taxon>
        <taxon>malvids</taxon>
        <taxon>Brassicales</taxon>
        <taxon>Brassicaceae</taxon>
        <taxon>Brassiceae</taxon>
        <taxon>Brassica</taxon>
    </lineage>
</organism>
<evidence type="ECO:0000256" key="1">
    <source>
        <dbReference type="ARBA" id="ARBA00005234"/>
    </source>
</evidence>
<dbReference type="Pfam" id="PF02902">
    <property type="entry name" value="Peptidase_C48"/>
    <property type="match status" value="1"/>
</dbReference>
<feature type="domain" description="Ubiquitin-like protease family profile" evidence="6">
    <location>
        <begin position="311"/>
        <end position="451"/>
    </location>
</feature>
<sequence length="503" mass="57203">MNFVQKDFAQMFPRWDFDVEDPAAENIIKVMFNAKANWKWTMDCWEVTGTNPRVKKEVSAAEKESGVKEESSRPRKKARKEVRKEASVEASKVPSTEARAEAHSEASTSIGGMTKEQIEKNFRDIADAMRDGFGMCLKEIKFLGDKMEAVEKKVGITKKGTASTELQITTSSPPKRGHEPRSESVNGAKVGHNDPQEPSSSKDLSLVIANEPEEKPTEQSGEPSILVLDKGVPTDTDLQKGETRRQRKKDDAMVLVRGKSARAKKLATSQQSPFNENSTAKVIIPNKRVGQVYDPFAPFDKKMSKVLTDWVKLDPRFYHTLRTTLEWLNDEHIDTFINVLRQRCQDNPHHFRSERLCFLDHVWGLDVDDIYAPVNFRNEHWIAMWISISKKHIVVWDSIISHIRPAELDVVMEPFVTMTLEPYTYERVTVGVPECRAGDCGVFALKYIECYALGMSFPPEFCKKNAKAIREKIALDIFKETLEGHSKENEDNDENLGTYDEQG</sequence>
<dbReference type="InterPro" id="IPR038765">
    <property type="entry name" value="Papain-like_cys_pep_sf"/>
</dbReference>
<dbReference type="InterPro" id="IPR003653">
    <property type="entry name" value="Peptidase_C48_C"/>
</dbReference>
<feature type="compositionally biased region" description="Basic and acidic residues" evidence="5">
    <location>
        <begin position="237"/>
        <end position="251"/>
    </location>
</feature>
<keyword evidence="3" id="KW-0378">Hydrolase</keyword>
<evidence type="ECO:0000256" key="5">
    <source>
        <dbReference type="SAM" id="MobiDB-lite"/>
    </source>
</evidence>
<evidence type="ECO:0000259" key="6">
    <source>
        <dbReference type="PROSITE" id="PS50600"/>
    </source>
</evidence>
<dbReference type="PANTHER" id="PTHR12606:SF136">
    <property type="entry name" value="ULP1 PROTEASE FAMILY PROTEIN"/>
    <property type="match status" value="1"/>
</dbReference>
<feature type="region of interest" description="Disordered" evidence="5">
    <location>
        <begin position="56"/>
        <end position="115"/>
    </location>
</feature>
<protein>
    <recommendedName>
        <fullName evidence="6">Ubiquitin-like protease family profile domain-containing protein</fullName>
    </recommendedName>
</protein>
<dbReference type="Gene3D" id="3.40.395.10">
    <property type="entry name" value="Adenoviral Proteinase, Chain A"/>
    <property type="match status" value="1"/>
</dbReference>
<dbReference type="PANTHER" id="PTHR12606">
    <property type="entry name" value="SENTRIN/SUMO-SPECIFIC PROTEASE"/>
    <property type="match status" value="1"/>
</dbReference>
<evidence type="ECO:0000256" key="3">
    <source>
        <dbReference type="ARBA" id="ARBA00022801"/>
    </source>
</evidence>
<dbReference type="GO" id="GO:0016926">
    <property type="term" value="P:protein desumoylation"/>
    <property type="evidence" value="ECO:0007669"/>
    <property type="project" value="TreeGrafter"/>
</dbReference>
<dbReference type="GO" id="GO:0006508">
    <property type="term" value="P:proteolysis"/>
    <property type="evidence" value="ECO:0007669"/>
    <property type="project" value="UniProtKB-KW"/>
</dbReference>
<dbReference type="GO" id="GO:0016929">
    <property type="term" value="F:deSUMOylase activity"/>
    <property type="evidence" value="ECO:0007669"/>
    <property type="project" value="TreeGrafter"/>
</dbReference>
<gene>
    <name evidence="7" type="ORF">BOLC7T41220H</name>
</gene>
<dbReference type="GO" id="GO:0005634">
    <property type="term" value="C:nucleus"/>
    <property type="evidence" value="ECO:0007669"/>
    <property type="project" value="TreeGrafter"/>
</dbReference>
<dbReference type="SUPFAM" id="SSF54001">
    <property type="entry name" value="Cysteine proteinases"/>
    <property type="match status" value="1"/>
</dbReference>